<dbReference type="GO" id="GO:0008270">
    <property type="term" value="F:zinc ion binding"/>
    <property type="evidence" value="ECO:0007669"/>
    <property type="project" value="InterPro"/>
</dbReference>
<organism evidence="4 5">
    <name type="scientific">Methylobacterium planeticum</name>
    <dbReference type="NCBI Taxonomy" id="2615211"/>
    <lineage>
        <taxon>Bacteria</taxon>
        <taxon>Pseudomonadati</taxon>
        <taxon>Pseudomonadota</taxon>
        <taxon>Alphaproteobacteria</taxon>
        <taxon>Hyphomicrobiales</taxon>
        <taxon>Methylobacteriaceae</taxon>
        <taxon>Methylobacterium</taxon>
    </lineage>
</organism>
<dbReference type="EMBL" id="VZZJ01000044">
    <property type="protein sequence ID" value="KAB1068889.1"/>
    <property type="molecule type" value="Genomic_DNA"/>
</dbReference>
<evidence type="ECO:0000259" key="3">
    <source>
        <dbReference type="Pfam" id="PF22811"/>
    </source>
</evidence>
<accession>A0A6N6MHC7</accession>
<dbReference type="PANTHER" id="PTHR30455">
    <property type="entry name" value="TRANSCRIPTIONAL REPRESSOR NRDR"/>
    <property type="match status" value="1"/>
</dbReference>
<dbReference type="AlphaFoldDB" id="A0A6N6MHC7"/>
<evidence type="ECO:0000256" key="2">
    <source>
        <dbReference type="SAM" id="MobiDB-lite"/>
    </source>
</evidence>
<dbReference type="Proteomes" id="UP000441523">
    <property type="component" value="Unassembled WGS sequence"/>
</dbReference>
<reference evidence="4 5" key="1">
    <citation type="submission" date="2019-09" db="EMBL/GenBank/DDBJ databases">
        <title>YIM 132548 draft genome.</title>
        <authorList>
            <person name="Jiang L."/>
        </authorList>
    </citation>
    <scope>NUCLEOTIDE SEQUENCE [LARGE SCALE GENOMIC DNA]</scope>
    <source>
        <strain evidence="4 5">YIM 132548</strain>
    </source>
</reference>
<evidence type="ECO:0000256" key="1">
    <source>
        <dbReference type="ARBA" id="ARBA00022833"/>
    </source>
</evidence>
<dbReference type="GO" id="GO:0045892">
    <property type="term" value="P:negative regulation of DNA-templated transcription"/>
    <property type="evidence" value="ECO:0007669"/>
    <property type="project" value="InterPro"/>
</dbReference>
<protein>
    <recommendedName>
        <fullName evidence="3">Transcriptional repressor NrdR-like N-terminal domain-containing protein</fullName>
    </recommendedName>
</protein>
<dbReference type="PANTHER" id="PTHR30455:SF2">
    <property type="entry name" value="TRANSCRIPTIONAL REPRESSOR NRDR"/>
    <property type="match status" value="1"/>
</dbReference>
<keyword evidence="1" id="KW-0862">Zinc</keyword>
<evidence type="ECO:0000313" key="4">
    <source>
        <dbReference type="EMBL" id="KAB1068889.1"/>
    </source>
</evidence>
<feature type="region of interest" description="Disordered" evidence="2">
    <location>
        <begin position="91"/>
        <end position="110"/>
    </location>
</feature>
<gene>
    <name evidence="4" type="ORF">F6X51_26155</name>
</gene>
<feature type="domain" description="Transcriptional repressor NrdR-like N-terminal" evidence="3">
    <location>
        <begin position="1"/>
        <end position="41"/>
    </location>
</feature>
<comment type="caution">
    <text evidence="4">The sequence shown here is derived from an EMBL/GenBank/DDBJ whole genome shotgun (WGS) entry which is preliminary data.</text>
</comment>
<dbReference type="Pfam" id="PF22811">
    <property type="entry name" value="Zn_ribbon_NrdR"/>
    <property type="match status" value="1"/>
</dbReference>
<dbReference type="InterPro" id="IPR003796">
    <property type="entry name" value="RNR_NrdR-like"/>
</dbReference>
<keyword evidence="5" id="KW-1185">Reference proteome</keyword>
<dbReference type="InterPro" id="IPR055173">
    <property type="entry name" value="NrdR-like_N"/>
</dbReference>
<proteinExistence type="predicted"/>
<name>A0A6N6MHC7_9HYPH</name>
<dbReference type="RefSeq" id="WP_150966795.1">
    <property type="nucleotide sequence ID" value="NZ_VZZJ01000044.1"/>
</dbReference>
<evidence type="ECO:0000313" key="5">
    <source>
        <dbReference type="Proteomes" id="UP000441523"/>
    </source>
</evidence>
<sequence length="110" mass="12095">MICPKCSGDTRVVDSRPAEDGTVIARRRACTACGHRFGTQESTFDVVAHRARGRRTKAAWLQRTPRETRLATQRGYDATYKVRSAAREEAAATGRPLGDVLRQWGAGPPP</sequence>